<reference evidence="2 3" key="1">
    <citation type="journal article" date="2021" name="ISME J.">
        <title>Genomic evolution of the class Acidithiobacillia: deep-branching Proteobacteria living in extreme acidic conditions.</title>
        <authorList>
            <person name="Moya-Beltran A."/>
            <person name="Beard S."/>
            <person name="Rojas-Villalobos C."/>
            <person name="Issotta F."/>
            <person name="Gallardo Y."/>
            <person name="Ulloa R."/>
            <person name="Giaveno A."/>
            <person name="Degli Esposti M."/>
            <person name="Johnson D.B."/>
            <person name="Quatrini R."/>
        </authorList>
    </citation>
    <scope>NUCLEOTIDE SEQUENCE [LARGE SCALE GENOMIC DNA]</scope>
    <source>
        <strain evidence="2 3">RW2</strain>
    </source>
</reference>
<keyword evidence="3" id="KW-1185">Reference proteome</keyword>
<comment type="caution">
    <text evidence="2">The sequence shown here is derived from an EMBL/GenBank/DDBJ whole genome shotgun (WGS) entry which is preliminary data.</text>
</comment>
<feature type="compositionally biased region" description="Basic and acidic residues" evidence="1">
    <location>
        <begin position="299"/>
        <end position="311"/>
    </location>
</feature>
<protein>
    <recommendedName>
        <fullName evidence="4">DUF4238 domain-containing protein</fullName>
    </recommendedName>
</protein>
<proteinExistence type="predicted"/>
<sequence length="311" mass="34795">MSTQDRQTVTVHIGRTVSEYDSIEVEVQKNATNQEIIKAARDYIEASTSADDGKLFFEDSEIGNASELRITSIDKDEDLSHVTDFVPVEPVFSAMGYDLLEAAQRLELGGMSENQFILEALDSIYRNAPDPENAVSRAFIASYEEAALEDTWKKIDMLLQSAEGVMPADPDQMTLTVKTDRGEVQNRNIMAPGIILHNGQPIPVFHPYKNQKTGEIALVYRDLSKTSDPDPVIAIYPDGTERTFVSVMAFNQTDMLRVRDCEEGEAIIRRIEPMISRDKFCAEDDKAFSMPFQQDSGDDAGHAAKDRLDRD</sequence>
<dbReference type="Proteomes" id="UP000755654">
    <property type="component" value="Unassembled WGS sequence"/>
</dbReference>
<organism evidence="2 3">
    <name type="scientific">Acidithiobacillus sulfurivorans</name>
    <dbReference type="NCBI Taxonomy" id="1958756"/>
    <lineage>
        <taxon>Bacteria</taxon>
        <taxon>Pseudomonadati</taxon>
        <taxon>Pseudomonadota</taxon>
        <taxon>Acidithiobacillia</taxon>
        <taxon>Acidithiobacillales</taxon>
        <taxon>Acidithiobacillaceae</taxon>
        <taxon>Acidithiobacillus</taxon>
    </lineage>
</organism>
<evidence type="ECO:0000313" key="3">
    <source>
        <dbReference type="Proteomes" id="UP000755654"/>
    </source>
</evidence>
<evidence type="ECO:0000313" key="2">
    <source>
        <dbReference type="EMBL" id="MBU2760952.1"/>
    </source>
</evidence>
<dbReference type="EMBL" id="JAAOMP010000134">
    <property type="protein sequence ID" value="MBU2760952.1"/>
    <property type="molecule type" value="Genomic_DNA"/>
</dbReference>
<accession>A0ABS6A0F4</accession>
<evidence type="ECO:0008006" key="4">
    <source>
        <dbReference type="Google" id="ProtNLM"/>
    </source>
</evidence>
<evidence type="ECO:0000256" key="1">
    <source>
        <dbReference type="SAM" id="MobiDB-lite"/>
    </source>
</evidence>
<dbReference type="RefSeq" id="WP_215880712.1">
    <property type="nucleotide sequence ID" value="NZ_JAAOMP010000134.1"/>
</dbReference>
<feature type="region of interest" description="Disordered" evidence="1">
    <location>
        <begin position="288"/>
        <end position="311"/>
    </location>
</feature>
<name>A0ABS6A0F4_9PROT</name>
<gene>
    <name evidence="2" type="ORF">HAP95_12475</name>
</gene>